<dbReference type="Pfam" id="PF00520">
    <property type="entry name" value="Ion_trans"/>
    <property type="match status" value="1"/>
</dbReference>
<organism evidence="7 8">
    <name type="scientific">Holothuria leucospilota</name>
    <name type="common">Black long sea cucumber</name>
    <name type="synonym">Mertensiothuria leucospilota</name>
    <dbReference type="NCBI Taxonomy" id="206669"/>
    <lineage>
        <taxon>Eukaryota</taxon>
        <taxon>Metazoa</taxon>
        <taxon>Echinodermata</taxon>
        <taxon>Eleutherozoa</taxon>
        <taxon>Echinozoa</taxon>
        <taxon>Holothuroidea</taxon>
        <taxon>Aspidochirotacea</taxon>
        <taxon>Aspidochirotida</taxon>
        <taxon>Holothuriidae</taxon>
        <taxon>Holothuria</taxon>
    </lineage>
</organism>
<keyword evidence="8" id="KW-1185">Reference proteome</keyword>
<dbReference type="EMBL" id="JAIZAY010000020">
    <property type="protein sequence ID" value="KAJ8022945.1"/>
    <property type="molecule type" value="Genomic_DNA"/>
</dbReference>
<evidence type="ECO:0000313" key="8">
    <source>
        <dbReference type="Proteomes" id="UP001152320"/>
    </source>
</evidence>
<evidence type="ECO:0000256" key="1">
    <source>
        <dbReference type="ARBA" id="ARBA00004141"/>
    </source>
</evidence>
<evidence type="ECO:0000256" key="5">
    <source>
        <dbReference type="SAM" id="Phobius"/>
    </source>
</evidence>
<proteinExistence type="predicted"/>
<dbReference type="AlphaFoldDB" id="A0A9Q0YI21"/>
<feature type="domain" description="Ion transport" evidence="6">
    <location>
        <begin position="1"/>
        <end position="93"/>
    </location>
</feature>
<dbReference type="GO" id="GO:0030317">
    <property type="term" value="P:flagellated sperm motility"/>
    <property type="evidence" value="ECO:0007669"/>
    <property type="project" value="TreeGrafter"/>
</dbReference>
<keyword evidence="4 5" id="KW-0472">Membrane</keyword>
<feature type="transmembrane region" description="Helical" evidence="5">
    <location>
        <begin position="62"/>
        <end position="85"/>
    </location>
</feature>
<dbReference type="Gene3D" id="1.10.287.70">
    <property type="match status" value="1"/>
</dbReference>
<evidence type="ECO:0000259" key="6">
    <source>
        <dbReference type="Pfam" id="PF00520"/>
    </source>
</evidence>
<dbReference type="PANTHER" id="PTHR47131">
    <property type="entry name" value="CATION CHANNEL SPERM-ASSOCIATED PROTEIN 3"/>
    <property type="match status" value="1"/>
</dbReference>
<dbReference type="GO" id="GO:0036128">
    <property type="term" value="C:CatSper complex"/>
    <property type="evidence" value="ECO:0007669"/>
    <property type="project" value="TreeGrafter"/>
</dbReference>
<accession>A0A9Q0YI21</accession>
<dbReference type="OrthoDB" id="416585at2759"/>
<comment type="caution">
    <text evidence="7">The sequence shown here is derived from an EMBL/GenBank/DDBJ whole genome shotgun (WGS) entry which is preliminary data.</text>
</comment>
<reference evidence="7" key="1">
    <citation type="submission" date="2021-10" db="EMBL/GenBank/DDBJ databases">
        <title>Tropical sea cucumber genome reveals ecological adaptation and Cuvierian tubules defense mechanism.</title>
        <authorList>
            <person name="Chen T."/>
        </authorList>
    </citation>
    <scope>NUCLEOTIDE SEQUENCE</scope>
    <source>
        <strain evidence="7">Nanhai2018</strain>
        <tissue evidence="7">Muscle</tissue>
    </source>
</reference>
<evidence type="ECO:0000256" key="4">
    <source>
        <dbReference type="ARBA" id="ARBA00023136"/>
    </source>
</evidence>
<evidence type="ECO:0000256" key="3">
    <source>
        <dbReference type="ARBA" id="ARBA00022989"/>
    </source>
</evidence>
<dbReference type="Proteomes" id="UP001152320">
    <property type="component" value="Chromosome 20"/>
</dbReference>
<evidence type="ECO:0000256" key="2">
    <source>
        <dbReference type="ARBA" id="ARBA00022692"/>
    </source>
</evidence>
<gene>
    <name evidence="7" type="ORF">HOLleu_37991</name>
</gene>
<dbReference type="SUPFAM" id="SSF81324">
    <property type="entry name" value="Voltage-gated potassium channels"/>
    <property type="match status" value="1"/>
</dbReference>
<dbReference type="GO" id="GO:0001669">
    <property type="term" value="C:acrosomal vesicle"/>
    <property type="evidence" value="ECO:0007669"/>
    <property type="project" value="TreeGrafter"/>
</dbReference>
<keyword evidence="3 5" id="KW-1133">Transmembrane helix</keyword>
<dbReference type="PANTHER" id="PTHR47131:SF1">
    <property type="entry name" value="CATION CHANNEL SPERM-ASSOCIATED PROTEIN 3"/>
    <property type="match status" value="1"/>
</dbReference>
<sequence>MFLFSIMGYYFFGYKSSDAESDKEHWGDLGKAMLTLFSYVTVEGWTDLQAELDKRDMHGSRIYTIIFIFMGHFIFTNVFIGLVIMNIHEATENYRRDQEIEREQIVQRKKEYMIQRQHNEVRQMLEKQNRGDYTNFYDMVKEFQSTLRHDDYVISVDLATNLTWIEAAITSLDHMENTVYRLQMLHFEMVNLLAMMMEKKLKERYGM</sequence>
<protein>
    <submittedName>
        <fullName evidence="7">Cation channel sperm-associated protein 3</fullName>
    </submittedName>
</protein>
<dbReference type="InterPro" id="IPR005821">
    <property type="entry name" value="Ion_trans_dom"/>
</dbReference>
<evidence type="ECO:0000313" key="7">
    <source>
        <dbReference type="EMBL" id="KAJ8022945.1"/>
    </source>
</evidence>
<dbReference type="GO" id="GO:0006814">
    <property type="term" value="P:sodium ion transport"/>
    <property type="evidence" value="ECO:0007669"/>
    <property type="project" value="TreeGrafter"/>
</dbReference>
<dbReference type="GO" id="GO:0048240">
    <property type="term" value="P:sperm capacitation"/>
    <property type="evidence" value="ECO:0007669"/>
    <property type="project" value="TreeGrafter"/>
</dbReference>
<name>A0A9Q0YI21_HOLLE</name>
<keyword evidence="2 5" id="KW-0812">Transmembrane</keyword>
<comment type="subcellular location">
    <subcellularLocation>
        <location evidence="1">Membrane</location>
        <topology evidence="1">Multi-pass membrane protein</topology>
    </subcellularLocation>
</comment>
<dbReference type="GO" id="GO:0005245">
    <property type="term" value="F:voltage-gated calcium channel activity"/>
    <property type="evidence" value="ECO:0007669"/>
    <property type="project" value="TreeGrafter"/>
</dbReference>